<dbReference type="PANTHER" id="PTHR28152">
    <property type="entry name" value="HYDROXYACYL-THIOESTER DEHYDRATASE TYPE 2, MITOCHONDRIAL"/>
    <property type="match status" value="1"/>
</dbReference>
<sequence length="663" mass="74293">MALFQHPARITRRILASQIMMTTSCQASTRHIHTSAAQTAASELLKKVKGQKFVRKQLLDGNQLQKLSLTLGRRSEFCTGEPPDGTYLPYGHHLVYFTPSQFESELGADGSDTTFNSPAPFTRRMWAGGEMLWNPQVQLRIGDRVEETTEILDAKAKKSRDGSEMVLVDVEKIFASPRGVALTDRRSWIFRQPLPAPPTGSIAPVITIPTTKSHIQDDTDLKAGYTMRNLVWSPVALFQFSALTFNAHMIHFNESWTRQVEGHPNVVVHGPLNLINLMNYWRDVHSRDGAIKAKSIAYRALSPLYAEEEYTIGTEAVEEATLCTPNTLFYIIPPIISDNDLPKLLNTPTKQVKRIKNLVSEHLGSASTRVDRPPMQGMFSRTFFVTLTDKREVVIQFRTEKLDLDAFRVAKGALGQVVPDAVALKDEELENEGVWVYSLERLPGKIWIHGVAGKGAEGRIAVNRSLGRVLSKGWLANSSGEAVSTKIRPHLEAILASPLDEVAAYRPLLQGFLGKLNEISKLPLWVSHYDLNDVNILIDETCEVTGLIDWELSTPKPFAVGLGRIHTLAGEYTGGEFWMPDEFEVAERAFWKELFAGMSQKTREMLEKNIGLVQDAVILGTLLNTFFWEDGKVGCGEVPMKALPKFLTYRIPQIRRDEPPYKE</sequence>
<dbReference type="SUPFAM" id="SSF56112">
    <property type="entry name" value="Protein kinase-like (PK-like)"/>
    <property type="match status" value="1"/>
</dbReference>
<protein>
    <recommendedName>
        <fullName evidence="1">Aminoglycoside phosphotransferase domain-containing protein</fullName>
    </recommendedName>
</protein>
<dbReference type="Proteomes" id="UP001326199">
    <property type="component" value="Unassembled WGS sequence"/>
</dbReference>
<reference evidence="2 3" key="1">
    <citation type="journal article" date="2023" name="bioRxiv">
        <title>High-quality genome assemblies of four members of thePodospora anserinaspecies complex.</title>
        <authorList>
            <person name="Ament-Velasquez S.L."/>
            <person name="Vogan A.A."/>
            <person name="Wallerman O."/>
            <person name="Hartmann F."/>
            <person name="Gautier V."/>
            <person name="Silar P."/>
            <person name="Giraud T."/>
            <person name="Johannesson H."/>
        </authorList>
    </citation>
    <scope>NUCLEOTIDE SEQUENCE [LARGE SCALE GENOMIC DNA]</scope>
    <source>
        <strain evidence="2 3">CBS 411.78</strain>
    </source>
</reference>
<evidence type="ECO:0000313" key="2">
    <source>
        <dbReference type="EMBL" id="KAK4673921.1"/>
    </source>
</evidence>
<dbReference type="Pfam" id="PF01636">
    <property type="entry name" value="APH"/>
    <property type="match status" value="1"/>
</dbReference>
<name>A0ABR0I0M7_9PEZI</name>
<dbReference type="PANTHER" id="PTHR28152:SF2">
    <property type="entry name" value="N-TERMINAL OF MAOC-LIKE DEHYDRATASE DOMAIN-CONTAINING PROTEIN"/>
    <property type="match status" value="1"/>
</dbReference>
<evidence type="ECO:0000259" key="1">
    <source>
        <dbReference type="Pfam" id="PF01636"/>
    </source>
</evidence>
<organism evidence="2 3">
    <name type="scientific">Podospora pseudopauciseta</name>
    <dbReference type="NCBI Taxonomy" id="2093780"/>
    <lineage>
        <taxon>Eukaryota</taxon>
        <taxon>Fungi</taxon>
        <taxon>Dikarya</taxon>
        <taxon>Ascomycota</taxon>
        <taxon>Pezizomycotina</taxon>
        <taxon>Sordariomycetes</taxon>
        <taxon>Sordariomycetidae</taxon>
        <taxon>Sordariales</taxon>
        <taxon>Podosporaceae</taxon>
        <taxon>Podospora</taxon>
    </lineage>
</organism>
<dbReference type="InterPro" id="IPR011009">
    <property type="entry name" value="Kinase-like_dom_sf"/>
</dbReference>
<evidence type="ECO:0000313" key="3">
    <source>
        <dbReference type="Proteomes" id="UP001326199"/>
    </source>
</evidence>
<dbReference type="InterPro" id="IPR052741">
    <property type="entry name" value="Mitochondrial_HTD2"/>
</dbReference>
<keyword evidence="3" id="KW-1185">Reference proteome</keyword>
<feature type="domain" description="Aminoglycoside phosphotransferase" evidence="1">
    <location>
        <begin position="380"/>
        <end position="566"/>
    </location>
</feature>
<dbReference type="InterPro" id="IPR029069">
    <property type="entry name" value="HotDog_dom_sf"/>
</dbReference>
<accession>A0ABR0I0M7</accession>
<comment type="caution">
    <text evidence="2">The sequence shown here is derived from an EMBL/GenBank/DDBJ whole genome shotgun (WGS) entry which is preliminary data.</text>
</comment>
<dbReference type="GeneID" id="87925317"/>
<dbReference type="SUPFAM" id="SSF54637">
    <property type="entry name" value="Thioesterase/thiol ester dehydrase-isomerase"/>
    <property type="match status" value="1"/>
</dbReference>
<proteinExistence type="predicted"/>
<dbReference type="Gene3D" id="3.10.129.10">
    <property type="entry name" value="Hotdog Thioesterase"/>
    <property type="match status" value="1"/>
</dbReference>
<dbReference type="EMBL" id="JAFFHB010000001">
    <property type="protein sequence ID" value="KAK4673921.1"/>
    <property type="molecule type" value="Genomic_DNA"/>
</dbReference>
<gene>
    <name evidence="2" type="ORF">QC763_0019000</name>
</gene>
<dbReference type="RefSeq" id="XP_062771243.1">
    <property type="nucleotide sequence ID" value="XM_062905367.1"/>
</dbReference>
<dbReference type="InterPro" id="IPR002575">
    <property type="entry name" value="Aminoglycoside_PTrfase"/>
</dbReference>